<dbReference type="AlphaFoldDB" id="A0AAV2AB23"/>
<evidence type="ECO:0000256" key="2">
    <source>
        <dbReference type="SAM" id="SignalP"/>
    </source>
</evidence>
<keyword evidence="2" id="KW-0732">Signal</keyword>
<name>A0AAV2AB23_9ARAC</name>
<sequence length="84" mass="8996">MSGILLLSLICQLEAHLPDIGGVTSVPLPPLSFSHKGGIKRNHETSASLGENGAEGKPRHKSRRTFTSFAGENEAEGKRRTTSQ</sequence>
<evidence type="ECO:0000256" key="1">
    <source>
        <dbReference type="SAM" id="MobiDB-lite"/>
    </source>
</evidence>
<feature type="non-terminal residue" evidence="3">
    <location>
        <position position="84"/>
    </location>
</feature>
<feature type="signal peptide" evidence="2">
    <location>
        <begin position="1"/>
        <end position="15"/>
    </location>
</feature>
<proteinExistence type="predicted"/>
<accession>A0AAV2AB23</accession>
<evidence type="ECO:0008006" key="5">
    <source>
        <dbReference type="Google" id="ProtNLM"/>
    </source>
</evidence>
<feature type="chain" id="PRO_5043472081" description="Secreted protein" evidence="2">
    <location>
        <begin position="16"/>
        <end position="84"/>
    </location>
</feature>
<evidence type="ECO:0000313" key="4">
    <source>
        <dbReference type="Proteomes" id="UP001497382"/>
    </source>
</evidence>
<keyword evidence="4" id="KW-1185">Reference proteome</keyword>
<organism evidence="3 4">
    <name type="scientific">Larinioides sclopetarius</name>
    <dbReference type="NCBI Taxonomy" id="280406"/>
    <lineage>
        <taxon>Eukaryota</taxon>
        <taxon>Metazoa</taxon>
        <taxon>Ecdysozoa</taxon>
        <taxon>Arthropoda</taxon>
        <taxon>Chelicerata</taxon>
        <taxon>Arachnida</taxon>
        <taxon>Araneae</taxon>
        <taxon>Araneomorphae</taxon>
        <taxon>Entelegynae</taxon>
        <taxon>Araneoidea</taxon>
        <taxon>Araneidae</taxon>
        <taxon>Larinioides</taxon>
    </lineage>
</organism>
<comment type="caution">
    <text evidence="3">The sequence shown here is derived from an EMBL/GenBank/DDBJ whole genome shotgun (WGS) entry which is preliminary data.</text>
</comment>
<feature type="region of interest" description="Disordered" evidence="1">
    <location>
        <begin position="33"/>
        <end position="84"/>
    </location>
</feature>
<feature type="compositionally biased region" description="Basic and acidic residues" evidence="1">
    <location>
        <begin position="75"/>
        <end position="84"/>
    </location>
</feature>
<dbReference type="EMBL" id="CAXIEN010000141">
    <property type="protein sequence ID" value="CAL1281172.1"/>
    <property type="molecule type" value="Genomic_DNA"/>
</dbReference>
<gene>
    <name evidence="3" type="ORF">LARSCL_LOCUS11412</name>
</gene>
<evidence type="ECO:0000313" key="3">
    <source>
        <dbReference type="EMBL" id="CAL1281172.1"/>
    </source>
</evidence>
<protein>
    <recommendedName>
        <fullName evidence="5">Secreted protein</fullName>
    </recommendedName>
</protein>
<dbReference type="Proteomes" id="UP001497382">
    <property type="component" value="Unassembled WGS sequence"/>
</dbReference>
<reference evidence="3 4" key="1">
    <citation type="submission" date="2024-04" db="EMBL/GenBank/DDBJ databases">
        <authorList>
            <person name="Rising A."/>
            <person name="Reimegard J."/>
            <person name="Sonavane S."/>
            <person name="Akerstrom W."/>
            <person name="Nylinder S."/>
            <person name="Hedman E."/>
            <person name="Kallberg Y."/>
        </authorList>
    </citation>
    <scope>NUCLEOTIDE SEQUENCE [LARGE SCALE GENOMIC DNA]</scope>
</reference>